<dbReference type="Gene3D" id="3.40.1350.10">
    <property type="match status" value="1"/>
</dbReference>
<sequence length="275" mass="30340">ALWSHKPGSVCFLYTPNNPKIVEHRNLLISEKGFLPVNTVSFYPVSITGNEILKIPAAEGKKVVVNITPGTKGHGSFLALWAKLHSTDVFSIETSSQKLMKMPEGSGRSVIAPPPTLLLKLSGINVKKYGEGKGSLFKDRGLFEGMLDFLKMINKEGKDIKDFPERKISLSGASLIPLSNDKVKILHKEKGNTVSWSVKTGKWFERLIGYVLAECGAQDVQIGITTEWRSETKKHLAGKYSGASQMSEIDVAARFKAVYYIVSCKATKKKEINKI</sequence>
<feature type="non-terminal residue" evidence="1">
    <location>
        <position position="275"/>
    </location>
</feature>
<proteinExistence type="predicted"/>
<protein>
    <submittedName>
        <fullName evidence="1">Uncharacterized protein</fullName>
    </submittedName>
</protein>
<gene>
    <name evidence="1" type="ORF">S12H4_32517</name>
</gene>
<feature type="non-terminal residue" evidence="1">
    <location>
        <position position="1"/>
    </location>
</feature>
<evidence type="ECO:0000313" key="1">
    <source>
        <dbReference type="EMBL" id="GAI91052.1"/>
    </source>
</evidence>
<dbReference type="AlphaFoldDB" id="X1SDG9"/>
<dbReference type="InterPro" id="IPR011335">
    <property type="entry name" value="Restrct_endonuc-II-like"/>
</dbReference>
<comment type="caution">
    <text evidence="1">The sequence shown here is derived from an EMBL/GenBank/DDBJ whole genome shotgun (WGS) entry which is preliminary data.</text>
</comment>
<name>X1SDG9_9ZZZZ</name>
<reference evidence="1" key="1">
    <citation type="journal article" date="2014" name="Front. Microbiol.">
        <title>High frequency of phylogenetically diverse reductive dehalogenase-homologous genes in deep subseafloor sedimentary metagenomes.</title>
        <authorList>
            <person name="Kawai M."/>
            <person name="Futagami T."/>
            <person name="Toyoda A."/>
            <person name="Takaki Y."/>
            <person name="Nishi S."/>
            <person name="Hori S."/>
            <person name="Arai W."/>
            <person name="Tsubouchi T."/>
            <person name="Morono Y."/>
            <person name="Uchiyama I."/>
            <person name="Ito T."/>
            <person name="Fujiyama A."/>
            <person name="Inagaki F."/>
            <person name="Takami H."/>
        </authorList>
    </citation>
    <scope>NUCLEOTIDE SEQUENCE</scope>
    <source>
        <strain evidence="1">Expedition CK06-06</strain>
    </source>
</reference>
<dbReference type="SUPFAM" id="SSF52980">
    <property type="entry name" value="Restriction endonuclease-like"/>
    <property type="match status" value="1"/>
</dbReference>
<organism evidence="1">
    <name type="scientific">marine sediment metagenome</name>
    <dbReference type="NCBI Taxonomy" id="412755"/>
    <lineage>
        <taxon>unclassified sequences</taxon>
        <taxon>metagenomes</taxon>
        <taxon>ecological metagenomes</taxon>
    </lineage>
</organism>
<accession>X1SDG9</accession>
<dbReference type="GO" id="GO:0003676">
    <property type="term" value="F:nucleic acid binding"/>
    <property type="evidence" value="ECO:0007669"/>
    <property type="project" value="InterPro"/>
</dbReference>
<dbReference type="InterPro" id="IPR011856">
    <property type="entry name" value="tRNA_endonuc-like_dom_sf"/>
</dbReference>
<dbReference type="EMBL" id="BARW01019075">
    <property type="protein sequence ID" value="GAI91052.1"/>
    <property type="molecule type" value="Genomic_DNA"/>
</dbReference>